<evidence type="ECO:0000313" key="4">
    <source>
        <dbReference type="Proteomes" id="UP001472866"/>
    </source>
</evidence>
<dbReference type="PANTHER" id="PTHR12298:SF4">
    <property type="entry name" value="PROGRAMMED CELL DEATH PROTEIN 2"/>
    <property type="match status" value="1"/>
</dbReference>
<feature type="domain" description="Programmed cell death protein 2 C-terminal" evidence="2">
    <location>
        <begin position="226"/>
        <end position="338"/>
    </location>
</feature>
<proteinExistence type="predicted"/>
<evidence type="ECO:0000313" key="3">
    <source>
        <dbReference type="EMBL" id="WZN61061.1"/>
    </source>
</evidence>
<dbReference type="Pfam" id="PF04194">
    <property type="entry name" value="PDCD2_C"/>
    <property type="match status" value="1"/>
</dbReference>
<evidence type="ECO:0000256" key="1">
    <source>
        <dbReference type="SAM" id="MobiDB-lite"/>
    </source>
</evidence>
<evidence type="ECO:0000259" key="2">
    <source>
        <dbReference type="Pfam" id="PF04194"/>
    </source>
</evidence>
<dbReference type="Proteomes" id="UP001472866">
    <property type="component" value="Chromosome 03"/>
</dbReference>
<feature type="compositionally biased region" description="Acidic residues" evidence="1">
    <location>
        <begin position="158"/>
        <end position="179"/>
    </location>
</feature>
<dbReference type="PANTHER" id="PTHR12298">
    <property type="entry name" value="PCDC2 PROGRAMMED CELL DEATH PROTEIN 2 -RELATED"/>
    <property type="match status" value="1"/>
</dbReference>
<dbReference type="GO" id="GO:0005737">
    <property type="term" value="C:cytoplasm"/>
    <property type="evidence" value="ECO:0007669"/>
    <property type="project" value="InterPro"/>
</dbReference>
<sequence>MQSDVEDDSEREGGGGGILLGFSEEPEAPRFLLRHFFPSKIGGQPAWLDPIRLPTNEDNQTKCCGCGGPLSFLLQLYCPINLKDECFHRTLYVFTCTKEECLRKNLGVTVLRCQLRRKNPYYGYHPCEDDQEQPVLAPGQKCEPPQTGFLGPWAESELVTDEEPRDDAGEAQEGESNESELDRLARQYGGMVVGRGGGEGEDMALGEEGQDDEGDIDLNEMDENGDEEWAKFRKRLSRAPSQCVRYCGDPEGGEPEDGEDRVPLWPSSSNLPGEIPKCELCGEPRKFEFQVLPQVLYYAGVDSGLPDDLDFTTIAVYTCTCDVWGGQGSAYAREFAWTHCNG</sequence>
<name>A0AAX4P4Q2_9CHLO</name>
<dbReference type="EMBL" id="CP151503">
    <property type="protein sequence ID" value="WZN61061.1"/>
    <property type="molecule type" value="Genomic_DNA"/>
</dbReference>
<accession>A0AAX4P4Q2</accession>
<gene>
    <name evidence="3" type="ORF">HKI87_03g25950</name>
</gene>
<dbReference type="InterPro" id="IPR007320">
    <property type="entry name" value="PDCD2_C"/>
</dbReference>
<feature type="region of interest" description="Disordered" evidence="1">
    <location>
        <begin position="158"/>
        <end position="221"/>
    </location>
</feature>
<reference evidence="3 4" key="1">
    <citation type="submission" date="2024-03" db="EMBL/GenBank/DDBJ databases">
        <title>Complete genome sequence of the green alga Chloropicon roscoffensis RCC1871.</title>
        <authorList>
            <person name="Lemieux C."/>
            <person name="Pombert J.-F."/>
            <person name="Otis C."/>
            <person name="Turmel M."/>
        </authorList>
    </citation>
    <scope>NUCLEOTIDE SEQUENCE [LARGE SCALE GENOMIC DNA]</scope>
    <source>
        <strain evidence="3 4">RCC1871</strain>
    </source>
</reference>
<keyword evidence="4" id="KW-1185">Reference proteome</keyword>
<feature type="compositionally biased region" description="Acidic residues" evidence="1">
    <location>
        <begin position="199"/>
        <end position="221"/>
    </location>
</feature>
<protein>
    <submittedName>
        <fullName evidence="3">Programmed cell death protein 2</fullName>
    </submittedName>
</protein>
<dbReference type="AlphaFoldDB" id="A0AAX4P4Q2"/>
<organism evidence="3 4">
    <name type="scientific">Chloropicon roscoffensis</name>
    <dbReference type="NCBI Taxonomy" id="1461544"/>
    <lineage>
        <taxon>Eukaryota</taxon>
        <taxon>Viridiplantae</taxon>
        <taxon>Chlorophyta</taxon>
        <taxon>Chloropicophyceae</taxon>
        <taxon>Chloropicales</taxon>
        <taxon>Chloropicaceae</taxon>
        <taxon>Chloropicon</taxon>
    </lineage>
</organism>